<proteinExistence type="inferred from homology"/>
<comment type="similarity">
    <text evidence="1">Belongs to the ABC transporter superfamily.</text>
</comment>
<accession>A0A2V3UES5</accession>
<evidence type="ECO:0000256" key="1">
    <source>
        <dbReference type="ARBA" id="ARBA00005417"/>
    </source>
</evidence>
<keyword evidence="7" id="KW-1185">Reference proteome</keyword>
<dbReference type="SMART" id="SM00382">
    <property type="entry name" value="AAA"/>
    <property type="match status" value="1"/>
</dbReference>
<dbReference type="PANTHER" id="PTHR42794">
    <property type="entry name" value="HEMIN IMPORT ATP-BINDING PROTEIN HMUV"/>
    <property type="match status" value="1"/>
</dbReference>
<dbReference type="Proteomes" id="UP000248021">
    <property type="component" value="Unassembled WGS sequence"/>
</dbReference>
<dbReference type="InterPro" id="IPR003593">
    <property type="entry name" value="AAA+_ATPase"/>
</dbReference>
<dbReference type="Gene3D" id="3.40.50.300">
    <property type="entry name" value="P-loop containing nucleotide triphosphate hydrolases"/>
    <property type="match status" value="1"/>
</dbReference>
<reference evidence="6 7" key="1">
    <citation type="submission" date="2018-05" db="EMBL/GenBank/DDBJ databases">
        <title>Genomic Encyclopedia of Type Strains, Phase IV (KMG-IV): sequencing the most valuable type-strain genomes for metagenomic binning, comparative biology and taxonomic classification.</title>
        <authorList>
            <person name="Goeker M."/>
        </authorList>
    </citation>
    <scope>NUCLEOTIDE SEQUENCE [LARGE SCALE GENOMIC DNA]</scope>
    <source>
        <strain evidence="6 7">DSM 6462</strain>
    </source>
</reference>
<dbReference type="GO" id="GO:0016887">
    <property type="term" value="F:ATP hydrolysis activity"/>
    <property type="evidence" value="ECO:0007669"/>
    <property type="project" value="InterPro"/>
</dbReference>
<dbReference type="InterPro" id="IPR027417">
    <property type="entry name" value="P-loop_NTPase"/>
</dbReference>
<dbReference type="SUPFAM" id="SSF52540">
    <property type="entry name" value="P-loop containing nucleoside triphosphate hydrolases"/>
    <property type="match status" value="1"/>
</dbReference>
<evidence type="ECO:0000313" key="7">
    <source>
        <dbReference type="Proteomes" id="UP000248021"/>
    </source>
</evidence>
<comment type="caution">
    <text evidence="6">The sequence shown here is derived from an EMBL/GenBank/DDBJ whole genome shotgun (WGS) entry which is preliminary data.</text>
</comment>
<dbReference type="PANTHER" id="PTHR42794:SF2">
    <property type="entry name" value="ABC TRANSPORTER ATP-BINDING PROTEIN"/>
    <property type="match status" value="1"/>
</dbReference>
<keyword evidence="3" id="KW-0547">Nucleotide-binding</keyword>
<name>A0A2V3UES5_9HYPH</name>
<dbReference type="AlphaFoldDB" id="A0A2V3UES5"/>
<organism evidence="6 7">
    <name type="scientific">Chelatococcus asaccharovorans</name>
    <dbReference type="NCBI Taxonomy" id="28210"/>
    <lineage>
        <taxon>Bacteria</taxon>
        <taxon>Pseudomonadati</taxon>
        <taxon>Pseudomonadota</taxon>
        <taxon>Alphaproteobacteria</taxon>
        <taxon>Hyphomicrobiales</taxon>
        <taxon>Chelatococcaceae</taxon>
        <taxon>Chelatococcus</taxon>
    </lineage>
</organism>
<evidence type="ECO:0000256" key="2">
    <source>
        <dbReference type="ARBA" id="ARBA00022448"/>
    </source>
</evidence>
<dbReference type="PROSITE" id="PS50893">
    <property type="entry name" value="ABC_TRANSPORTER_2"/>
    <property type="match status" value="1"/>
</dbReference>
<dbReference type="FunFam" id="3.40.50.300:FF:000134">
    <property type="entry name" value="Iron-enterobactin ABC transporter ATP-binding protein"/>
    <property type="match status" value="1"/>
</dbReference>
<dbReference type="InterPro" id="IPR003439">
    <property type="entry name" value="ABC_transporter-like_ATP-bd"/>
</dbReference>
<keyword evidence="2" id="KW-0813">Transport</keyword>
<gene>
    <name evidence="6" type="ORF">C7450_102293</name>
</gene>
<feature type="domain" description="ABC transporter" evidence="5">
    <location>
        <begin position="7"/>
        <end position="239"/>
    </location>
</feature>
<dbReference type="PROSITE" id="PS00211">
    <property type="entry name" value="ABC_TRANSPORTER_1"/>
    <property type="match status" value="1"/>
</dbReference>
<dbReference type="CDD" id="cd03214">
    <property type="entry name" value="ABC_Iron-Siderophores_B12_Hemin"/>
    <property type="match status" value="1"/>
</dbReference>
<keyword evidence="4 6" id="KW-0067">ATP-binding</keyword>
<dbReference type="Pfam" id="PF00005">
    <property type="entry name" value="ABC_tran"/>
    <property type="match status" value="1"/>
</dbReference>
<evidence type="ECO:0000313" key="6">
    <source>
        <dbReference type="EMBL" id="PXW63378.1"/>
    </source>
</evidence>
<dbReference type="InterPro" id="IPR017871">
    <property type="entry name" value="ABC_transporter-like_CS"/>
</dbReference>
<evidence type="ECO:0000256" key="4">
    <source>
        <dbReference type="ARBA" id="ARBA00022840"/>
    </source>
</evidence>
<dbReference type="GO" id="GO:0005524">
    <property type="term" value="F:ATP binding"/>
    <property type="evidence" value="ECO:0007669"/>
    <property type="project" value="UniProtKB-KW"/>
</dbReference>
<sequence length="261" mass="28318">MTGGASLDAVDLDFSIAQRKLLDGVALALNPGERFGIIGPNGSGKSTLLRCLYAWHRPDNGSIQLDGQDLFAMDSARRACAVAVLAQHAEAGLGLTIEEVVALGRLPHRRLPRSARADDEAAIEQALVAVDLLAWRKLPFAPLSGGEKQRVLFARALAQQPSLLILDEPTNHLDIRHQLAVLDVARRLGITVVATLHDLNIAARWCDRLCLLDQGRIRRIGPPDHVLEPALIASVYGVDVERDQDPRTGHPRLSFHLPGPA</sequence>
<protein>
    <submittedName>
        <fullName evidence="6">Iron complex transport system ATP-binding protein</fullName>
    </submittedName>
</protein>
<dbReference type="OrthoDB" id="9810077at2"/>
<evidence type="ECO:0000259" key="5">
    <source>
        <dbReference type="PROSITE" id="PS50893"/>
    </source>
</evidence>
<evidence type="ECO:0000256" key="3">
    <source>
        <dbReference type="ARBA" id="ARBA00022741"/>
    </source>
</evidence>
<dbReference type="EMBL" id="QJJK01000002">
    <property type="protein sequence ID" value="PXW63378.1"/>
    <property type="molecule type" value="Genomic_DNA"/>
</dbReference>